<gene>
    <name evidence="1" type="ORF">AMD02_14330</name>
</gene>
<organism evidence="1">
    <name type="scientific">Halalkalibacterium halodurans</name>
    <name type="common">Bacillus halodurans</name>
    <dbReference type="NCBI Taxonomy" id="86665"/>
    <lineage>
        <taxon>Bacteria</taxon>
        <taxon>Bacillati</taxon>
        <taxon>Bacillota</taxon>
        <taxon>Bacilli</taxon>
        <taxon>Bacillales</taxon>
        <taxon>Bacillaceae</taxon>
        <taxon>Halalkalibacterium (ex Joshi et al. 2022)</taxon>
    </lineage>
</organism>
<name>A0A0M0KND2_ALKHA</name>
<reference evidence="1" key="1">
    <citation type="submission" date="2015-08" db="EMBL/GenBank/DDBJ databases">
        <title>Complete DNA Sequence of Pseudomonas syringae pv. actinidiae, the Causal Agent of Kiwifruit Canker Disease.</title>
        <authorList>
            <person name="Rikkerink E.H.A."/>
            <person name="Fineran P.C."/>
        </authorList>
    </citation>
    <scope>NUCLEOTIDE SEQUENCE</scope>
    <source>
        <strain evidence="1">DSM 13666</strain>
    </source>
</reference>
<dbReference type="EMBL" id="LILD01000001">
    <property type="protein sequence ID" value="KOO39893.1"/>
    <property type="molecule type" value="Genomic_DNA"/>
</dbReference>
<accession>A0A0M0KND2</accession>
<dbReference type="Pfam" id="PF04883">
    <property type="entry name" value="HK97-gp10_like"/>
    <property type="match status" value="1"/>
</dbReference>
<sequence length="173" mass="19648">MSKGGFGGLEDFIKSVDKAAKKGAKEEIKLWGEAMAFDFLDEVQNEIIRTQTVDTRRLLNSFGKGDSDNVWRISKGGLSLEVGTNVEYASYVNDGHFTVNPNSGKDRRWVPGYWKGDKFVYDKSAKTGMLLTIKWVDGTGYWDSAKFIFEKMFAKSLEKKLQSWMDRTFEGRA</sequence>
<evidence type="ECO:0000313" key="1">
    <source>
        <dbReference type="EMBL" id="KOO39893.1"/>
    </source>
</evidence>
<dbReference type="RefSeq" id="WP_053431742.1">
    <property type="nucleotide sequence ID" value="NZ_LILD02000002.1"/>
</dbReference>
<dbReference type="AlphaFoldDB" id="A0A0M0KND2"/>
<protein>
    <submittedName>
        <fullName evidence="1">Phage portal protein</fullName>
    </submittedName>
</protein>
<dbReference type="PATRIC" id="fig|136160.3.peg.3329"/>
<dbReference type="InterPro" id="IPR010064">
    <property type="entry name" value="HK97-gp10_tail"/>
</dbReference>
<comment type="caution">
    <text evidence="1">The sequence shown here is derived from an EMBL/GenBank/DDBJ whole genome shotgun (WGS) entry which is preliminary data.</text>
</comment>
<proteinExistence type="predicted"/>